<reference evidence="2" key="1">
    <citation type="submission" date="2019-06" db="EMBL/GenBank/DDBJ databases">
        <authorList>
            <person name="Zheng W."/>
        </authorList>
    </citation>
    <scope>NUCLEOTIDE SEQUENCE</scope>
    <source>
        <strain evidence="2">QDHG01</strain>
    </source>
</reference>
<dbReference type="Proteomes" id="UP000785679">
    <property type="component" value="Unassembled WGS sequence"/>
</dbReference>
<evidence type="ECO:0000256" key="1">
    <source>
        <dbReference type="SAM" id="MobiDB-lite"/>
    </source>
</evidence>
<comment type="caution">
    <text evidence="2">The sequence shown here is derived from an EMBL/GenBank/DDBJ whole genome shotgun (WGS) entry which is preliminary data.</text>
</comment>
<proteinExistence type="predicted"/>
<feature type="region of interest" description="Disordered" evidence="1">
    <location>
        <begin position="1"/>
        <end position="34"/>
    </location>
</feature>
<feature type="region of interest" description="Disordered" evidence="1">
    <location>
        <begin position="385"/>
        <end position="405"/>
    </location>
</feature>
<evidence type="ECO:0000313" key="3">
    <source>
        <dbReference type="Proteomes" id="UP000785679"/>
    </source>
</evidence>
<dbReference type="AlphaFoldDB" id="A0A8J8NXM1"/>
<feature type="compositionally biased region" description="Low complexity" evidence="1">
    <location>
        <begin position="756"/>
        <end position="766"/>
    </location>
</feature>
<gene>
    <name evidence="2" type="ORF">FGO68_gene6889</name>
</gene>
<protein>
    <submittedName>
        <fullName evidence="2">Uncharacterized protein</fullName>
    </submittedName>
</protein>
<feature type="compositionally biased region" description="Polar residues" evidence="1">
    <location>
        <begin position="385"/>
        <end position="396"/>
    </location>
</feature>
<sequence>MSITPSNKPYHGLIQPPSPGQKMRQEAVFPPQGSKVVIHQLPVTAIDSKRDGISLQQPSTQTNADKPPPTPEQQQQPHPTILPRFMILNEPQIALAHLQLKPHSKILKSQQRKTVMHVSTPSEGHQGKLIRPTNMGLHSHVRQSPLKGRHSEIVSSNEKRLMMTHGYREDTQEDPMLGQESFLNRLFNPRQNYRVHNHHNPIVGSDIFNLSFDKNNVTDLLHQENNQGFRVSHLRQVSTSGGTGPDSKLLVYDPLLLNTRFSNYTPLNRQMVGTPVLESQQRELLTRVPSFAKVSTLGLNKKILFKHFKHGMRSTNNTLSRQRLLSRITGNTNGMMLQSEYNKVENIQVQDNNDQEKAVARQMMMEYQRQQQALQLSLHNIHTNPFTQSRTQVTSPQPRPASREKAGHHIIKTRVPPLNILHPANNPPSPQSTNSARKRKVNHHKNSSGSELMMTLRRNNIAHLENNEDDEQSELGGGQRGGVSGGLDGAKYISTKGIKTTAAQVIRQPKVKRNDKQQLVSNYKMAVISFNSNEIQSKGGPLNLGPMPPGQSMNNMTAWFVIPKQPPNLIAGRQSESPESANKAEVQAKRRIKIPVSKGISHINHNHLKNKVAAENADLEGLNGTGNNLSQLLGLQEKSVREQQLHAKANSPQLFVQHLHFDEENAVHILEKQHVPGFAQFQTAKERQQKKIKQRKMLINQSQIPIQPWGQENGNRSINQSRLNQTTLSKTFLNGIDAERNYQVSSPPPNSNYDHSSSLGRPLSSSKYHHLSPLIKGSKLKDAATQNSARQSLETKQNTTYRLNSPGRIQPPNLVSIVHGQGVVQDFRIQLDPLEEVSKMQSVETAVVGAFTPKVQV</sequence>
<feature type="region of interest" description="Disordered" evidence="1">
    <location>
        <begin position="55"/>
        <end position="77"/>
    </location>
</feature>
<accession>A0A8J8NXM1</accession>
<feature type="compositionally biased region" description="Basic residues" evidence="1">
    <location>
        <begin position="436"/>
        <end position="446"/>
    </location>
</feature>
<keyword evidence="3" id="KW-1185">Reference proteome</keyword>
<feature type="region of interest" description="Disordered" evidence="1">
    <location>
        <begin position="740"/>
        <end position="767"/>
    </location>
</feature>
<feature type="compositionally biased region" description="Polar residues" evidence="1">
    <location>
        <begin position="55"/>
        <end position="64"/>
    </location>
</feature>
<dbReference type="EMBL" id="RRYP01003835">
    <property type="protein sequence ID" value="TNV83438.1"/>
    <property type="molecule type" value="Genomic_DNA"/>
</dbReference>
<evidence type="ECO:0000313" key="2">
    <source>
        <dbReference type="EMBL" id="TNV83438.1"/>
    </source>
</evidence>
<feature type="region of interest" description="Disordered" evidence="1">
    <location>
        <begin position="417"/>
        <end position="453"/>
    </location>
</feature>
<name>A0A8J8NXM1_HALGN</name>
<organism evidence="2 3">
    <name type="scientific">Halteria grandinella</name>
    <dbReference type="NCBI Taxonomy" id="5974"/>
    <lineage>
        <taxon>Eukaryota</taxon>
        <taxon>Sar</taxon>
        <taxon>Alveolata</taxon>
        <taxon>Ciliophora</taxon>
        <taxon>Intramacronucleata</taxon>
        <taxon>Spirotrichea</taxon>
        <taxon>Stichotrichia</taxon>
        <taxon>Sporadotrichida</taxon>
        <taxon>Halteriidae</taxon>
        <taxon>Halteria</taxon>
    </lineage>
</organism>